<gene>
    <name evidence="2" type="ORF">SAMN05216214_108144</name>
</gene>
<reference evidence="2 3" key="1">
    <citation type="submission" date="2016-10" db="EMBL/GenBank/DDBJ databases">
        <authorList>
            <person name="de Groot N.N."/>
        </authorList>
    </citation>
    <scope>NUCLEOTIDE SEQUENCE [LARGE SCALE GENOMIC DNA]</scope>
    <source>
        <strain evidence="2 3">JCM 19513</strain>
    </source>
</reference>
<feature type="chain" id="PRO_5010367766" evidence="1">
    <location>
        <begin position="19"/>
        <end position="367"/>
    </location>
</feature>
<organism evidence="2 3">
    <name type="scientific">Atopomonas hussainii</name>
    <dbReference type="NCBI Taxonomy" id="1429083"/>
    <lineage>
        <taxon>Bacteria</taxon>
        <taxon>Pseudomonadati</taxon>
        <taxon>Pseudomonadota</taxon>
        <taxon>Gammaproteobacteria</taxon>
        <taxon>Pseudomonadales</taxon>
        <taxon>Pseudomonadaceae</taxon>
        <taxon>Atopomonas</taxon>
    </lineage>
</organism>
<accession>A0A1H7MPP0</accession>
<sequence length="367" mass="39927">MRWLFSASLLLVPFCVQAAEPVKQCRMLMGAAALQAPLLWQDAAKPKRLHGLVREVRDALKSDLQVDIKLHTDTAESVAMVEAATGRSDLLFGVRRDREQLGQFDIIEPELLRLSYRIWMLPQQVLVEPELPPEVADDIHVAQDEPTAPAEVADAPSAEPTVEEPQVAEASAEAVNAEPVYKQVKPKIKDWRDLRDLKGVIPKGSTVGDEFDRFAKSKLTLKEVDSTLHALKLLDAGEADYAVLEYNSVLLADSQFAAAQAKPLPVGPVIHREGLYLGVSHNSACNSSDLRAALAQKLYDWQQNGTLQGLRKDARALWQLQFGLAEPASVNPAPSPAAKTAVVPAAVVAEPVDAKPLSPVAGELIED</sequence>
<keyword evidence="1" id="KW-0732">Signal</keyword>
<proteinExistence type="predicted"/>
<evidence type="ECO:0000313" key="2">
    <source>
        <dbReference type="EMBL" id="SEL13081.1"/>
    </source>
</evidence>
<dbReference type="Gene3D" id="3.40.190.10">
    <property type="entry name" value="Periplasmic binding protein-like II"/>
    <property type="match status" value="2"/>
</dbReference>
<dbReference type="Proteomes" id="UP000185766">
    <property type="component" value="Unassembled WGS sequence"/>
</dbReference>
<name>A0A1H7MPP0_9GAMM</name>
<dbReference type="STRING" id="1429083.GCA_001885685_00052"/>
<feature type="signal peptide" evidence="1">
    <location>
        <begin position="1"/>
        <end position="18"/>
    </location>
</feature>
<evidence type="ECO:0000313" key="3">
    <source>
        <dbReference type="Proteomes" id="UP000185766"/>
    </source>
</evidence>
<protein>
    <submittedName>
        <fullName evidence="2">Extracellular solute-binding protein, family 3</fullName>
    </submittedName>
</protein>
<dbReference type="AlphaFoldDB" id="A0A1H7MPP0"/>
<keyword evidence="3" id="KW-1185">Reference proteome</keyword>
<evidence type="ECO:0000256" key="1">
    <source>
        <dbReference type="SAM" id="SignalP"/>
    </source>
</evidence>
<dbReference type="SUPFAM" id="SSF53850">
    <property type="entry name" value="Periplasmic binding protein-like II"/>
    <property type="match status" value="1"/>
</dbReference>
<dbReference type="EMBL" id="FOAS01000008">
    <property type="protein sequence ID" value="SEL13081.1"/>
    <property type="molecule type" value="Genomic_DNA"/>
</dbReference>
<dbReference type="RefSeq" id="WP_074867624.1">
    <property type="nucleotide sequence ID" value="NZ_FOAS01000008.1"/>
</dbReference>